<dbReference type="Proteomes" id="UP001196413">
    <property type="component" value="Unassembled WGS sequence"/>
</dbReference>
<name>A0AAD5R105_PARTN</name>
<keyword evidence="2" id="KW-1185">Reference proteome</keyword>
<proteinExistence type="predicted"/>
<organism evidence="1 2">
    <name type="scientific">Parelaphostrongylus tenuis</name>
    <name type="common">Meningeal worm</name>
    <dbReference type="NCBI Taxonomy" id="148309"/>
    <lineage>
        <taxon>Eukaryota</taxon>
        <taxon>Metazoa</taxon>
        <taxon>Ecdysozoa</taxon>
        <taxon>Nematoda</taxon>
        <taxon>Chromadorea</taxon>
        <taxon>Rhabditida</taxon>
        <taxon>Rhabditina</taxon>
        <taxon>Rhabditomorpha</taxon>
        <taxon>Strongyloidea</taxon>
        <taxon>Metastrongylidae</taxon>
        <taxon>Parelaphostrongylus</taxon>
    </lineage>
</organism>
<reference evidence="1" key="1">
    <citation type="submission" date="2021-06" db="EMBL/GenBank/DDBJ databases">
        <title>Parelaphostrongylus tenuis whole genome reference sequence.</title>
        <authorList>
            <person name="Garwood T.J."/>
            <person name="Larsen P.A."/>
            <person name="Fountain-Jones N.M."/>
            <person name="Garbe J.R."/>
            <person name="Macchietto M.G."/>
            <person name="Kania S.A."/>
            <person name="Gerhold R.W."/>
            <person name="Richards J.E."/>
            <person name="Wolf T.M."/>
        </authorList>
    </citation>
    <scope>NUCLEOTIDE SEQUENCE</scope>
    <source>
        <strain evidence="1">MNPRO001-30</strain>
        <tissue evidence="1">Meninges</tissue>
    </source>
</reference>
<dbReference type="EMBL" id="JAHQIW010005896">
    <property type="protein sequence ID" value="KAJ1367422.1"/>
    <property type="molecule type" value="Genomic_DNA"/>
</dbReference>
<comment type="caution">
    <text evidence="1">The sequence shown here is derived from an EMBL/GenBank/DDBJ whole genome shotgun (WGS) entry which is preliminary data.</text>
</comment>
<evidence type="ECO:0000313" key="1">
    <source>
        <dbReference type="EMBL" id="KAJ1367422.1"/>
    </source>
</evidence>
<gene>
    <name evidence="1" type="ORF">KIN20_028331</name>
</gene>
<evidence type="ECO:0000313" key="2">
    <source>
        <dbReference type="Proteomes" id="UP001196413"/>
    </source>
</evidence>
<dbReference type="AlphaFoldDB" id="A0AAD5R105"/>
<sequence>MILLLVAVSAVFGCGVIPGGQTSTRTFTASGPATYLLSRFTQKTKQSLPIPWYCNQQRCCSGICTTLCNANTKCTT</sequence>
<protein>
    <submittedName>
        <fullName evidence="1">Uncharacterized protein</fullName>
    </submittedName>
</protein>
<accession>A0AAD5R105</accession>